<dbReference type="PANTHER" id="PTHR16305">
    <property type="entry name" value="TESTICULAR SOLUBLE ADENYLYL CYCLASE"/>
    <property type="match status" value="1"/>
</dbReference>
<keyword evidence="2" id="KW-0067">ATP-binding</keyword>
<dbReference type="SUPFAM" id="SSF48452">
    <property type="entry name" value="TPR-like"/>
    <property type="match status" value="1"/>
</dbReference>
<protein>
    <submittedName>
        <fullName evidence="5">LuxR C-terminal-related transcriptional regulator</fullName>
    </submittedName>
</protein>
<dbReference type="InterPro" id="IPR027417">
    <property type="entry name" value="P-loop_NTPase"/>
</dbReference>
<sequence length="932" mass="97941">MRVPGFADVFVGRGEQLELFTKGLTDRRCQGFVVSGSAGVGKSRLAEECLARAAGMGFRVARATASAAAGTVPLGAIAHLVPAGADLSDPVTGFATVARRLAGRDGRALVLLIDDIHLLDAVSAVLLRQLMDAGVVRLLGTICSGAPVGDAVEAVCHGDAMWRVELAELDRGEVEELLQAVLGAPVAQGTQWELHAACRGNVLYLRELVTGALDRGALVSDGEIWELAAGPVRGTTRLVELISTRLAAAGAEARPLLELLALCEPLSLTDAEQVASPEAVTGLEYAGLVRVRQEGRRTSVALAHPLYGEVLRAGLPVTRRRALLLRQAARVEVRGMRRRADALHVASWRLAATGTADPAALTEAAALARYAHDYGQARALLQALPEEHHTTATRLMLGETLFELGEPQQAEKVLAKAVAGAESEQDELAVTMARTCNLFWGAAEADEALAVNEAARARVTSADALRMLRYCEGSMRIASGEAVRGLDLLEDMEEDINDAPDPVAWLTGALMKPLGLELVGRTGDAVAWAERAYAAHLTVDHHTLYPHPAVQLISVNHALSSHGRLAEAREVGRRGYAELARVSSTPVPQIWLAFSLGRTEWLAGHPASARRWYAEAAALARAYHHIRPLGPALSGLAACAAVLGDLERAELACAEARNYLWPEVFAAEEYLGRAWLHAARGRVAQARTVLTDAARCARTAGLVSPEALLLTDIARLGGAKKVAGRLAELARRSDGVLTGTGARLAAALAADAPDQLLAVATAFERAGADLLAAEAAAAAAAAWQRAGQARRATAATSLATAIAGRCEDARTALLTAAASGAPLTDREREVALLAANGSRSKDIADVLHLSVRTVNNHLQHAYAKLGVTTRRELATVLERSEPHHAPAPRPAGHDIGDGAPAASPPPAAGFAGRTLRPGGPRPPRRPVAGSPK</sequence>
<dbReference type="SUPFAM" id="SSF52540">
    <property type="entry name" value="P-loop containing nucleoside triphosphate hydrolases"/>
    <property type="match status" value="1"/>
</dbReference>
<dbReference type="InterPro" id="IPR016032">
    <property type="entry name" value="Sig_transdc_resp-reg_C-effctor"/>
</dbReference>
<dbReference type="EMBL" id="JBHSFE010000005">
    <property type="protein sequence ID" value="MFC4607040.1"/>
    <property type="molecule type" value="Genomic_DNA"/>
</dbReference>
<dbReference type="Proteomes" id="UP001595993">
    <property type="component" value="Unassembled WGS sequence"/>
</dbReference>
<evidence type="ECO:0000256" key="1">
    <source>
        <dbReference type="ARBA" id="ARBA00022741"/>
    </source>
</evidence>
<reference evidence="6" key="1">
    <citation type="journal article" date="2019" name="Int. J. Syst. Evol. Microbiol.">
        <title>The Global Catalogue of Microorganisms (GCM) 10K type strain sequencing project: providing services to taxonomists for standard genome sequencing and annotation.</title>
        <authorList>
            <consortium name="The Broad Institute Genomics Platform"/>
            <consortium name="The Broad Institute Genome Sequencing Center for Infectious Disease"/>
            <person name="Wu L."/>
            <person name="Ma J."/>
        </authorList>
    </citation>
    <scope>NUCLEOTIDE SEQUENCE [LARGE SCALE GENOMIC DNA]</scope>
    <source>
        <strain evidence="6">CGMCC 4.7139</strain>
    </source>
</reference>
<dbReference type="Gene3D" id="1.25.40.10">
    <property type="entry name" value="Tetratricopeptide repeat domain"/>
    <property type="match status" value="1"/>
</dbReference>
<dbReference type="SMART" id="SM00421">
    <property type="entry name" value="HTH_LUXR"/>
    <property type="match status" value="1"/>
</dbReference>
<dbReference type="InterPro" id="IPR036388">
    <property type="entry name" value="WH-like_DNA-bd_sf"/>
</dbReference>
<keyword evidence="1" id="KW-0547">Nucleotide-binding</keyword>
<dbReference type="InterPro" id="IPR000792">
    <property type="entry name" value="Tscrpt_reg_LuxR_C"/>
</dbReference>
<evidence type="ECO:0000313" key="5">
    <source>
        <dbReference type="EMBL" id="MFC4607040.1"/>
    </source>
</evidence>
<dbReference type="InterPro" id="IPR041664">
    <property type="entry name" value="AAA_16"/>
</dbReference>
<dbReference type="PROSITE" id="PS50043">
    <property type="entry name" value="HTH_LUXR_2"/>
    <property type="match status" value="1"/>
</dbReference>
<dbReference type="CDD" id="cd06170">
    <property type="entry name" value="LuxR_C_like"/>
    <property type="match status" value="1"/>
</dbReference>
<dbReference type="Pfam" id="PF00196">
    <property type="entry name" value="GerE"/>
    <property type="match status" value="1"/>
</dbReference>
<feature type="compositionally biased region" description="Low complexity" evidence="3">
    <location>
        <begin position="908"/>
        <end position="918"/>
    </location>
</feature>
<dbReference type="Gene3D" id="3.40.50.300">
    <property type="entry name" value="P-loop containing nucleotide triphosphate hydrolases"/>
    <property type="match status" value="1"/>
</dbReference>
<dbReference type="Pfam" id="PF13191">
    <property type="entry name" value="AAA_16"/>
    <property type="match status" value="1"/>
</dbReference>
<feature type="region of interest" description="Disordered" evidence="3">
    <location>
        <begin position="880"/>
        <end position="932"/>
    </location>
</feature>
<evidence type="ECO:0000256" key="3">
    <source>
        <dbReference type="SAM" id="MobiDB-lite"/>
    </source>
</evidence>
<comment type="caution">
    <text evidence="5">The sequence shown here is derived from an EMBL/GenBank/DDBJ whole genome shotgun (WGS) entry which is preliminary data.</text>
</comment>
<evidence type="ECO:0000259" key="4">
    <source>
        <dbReference type="PROSITE" id="PS50043"/>
    </source>
</evidence>
<dbReference type="InterPro" id="IPR011990">
    <property type="entry name" value="TPR-like_helical_dom_sf"/>
</dbReference>
<dbReference type="Gene3D" id="1.10.10.10">
    <property type="entry name" value="Winged helix-like DNA-binding domain superfamily/Winged helix DNA-binding domain"/>
    <property type="match status" value="1"/>
</dbReference>
<name>A0ABV9G1V4_9ACTN</name>
<proteinExistence type="predicted"/>
<dbReference type="PANTHER" id="PTHR16305:SF28">
    <property type="entry name" value="GUANYLATE CYCLASE DOMAIN-CONTAINING PROTEIN"/>
    <property type="match status" value="1"/>
</dbReference>
<dbReference type="SUPFAM" id="SSF46894">
    <property type="entry name" value="C-terminal effector domain of the bipartite response regulators"/>
    <property type="match status" value="1"/>
</dbReference>
<evidence type="ECO:0000313" key="6">
    <source>
        <dbReference type="Proteomes" id="UP001595993"/>
    </source>
</evidence>
<feature type="domain" description="HTH luxR-type" evidence="4">
    <location>
        <begin position="816"/>
        <end position="881"/>
    </location>
</feature>
<keyword evidence="6" id="KW-1185">Reference proteome</keyword>
<evidence type="ECO:0000256" key="2">
    <source>
        <dbReference type="ARBA" id="ARBA00022840"/>
    </source>
</evidence>
<accession>A0ABV9G1V4</accession>
<dbReference type="PROSITE" id="PS00622">
    <property type="entry name" value="HTH_LUXR_1"/>
    <property type="match status" value="1"/>
</dbReference>
<dbReference type="RefSeq" id="WP_381191748.1">
    <property type="nucleotide sequence ID" value="NZ_JBHSFE010000005.1"/>
</dbReference>
<gene>
    <name evidence="5" type="ORF">ACFO9E_04270</name>
</gene>
<dbReference type="PRINTS" id="PR00038">
    <property type="entry name" value="HTHLUXR"/>
</dbReference>
<organism evidence="5 6">
    <name type="scientific">Streptomyces maoxianensis</name>
    <dbReference type="NCBI Taxonomy" id="1459942"/>
    <lineage>
        <taxon>Bacteria</taxon>
        <taxon>Bacillati</taxon>
        <taxon>Actinomycetota</taxon>
        <taxon>Actinomycetes</taxon>
        <taxon>Kitasatosporales</taxon>
        <taxon>Streptomycetaceae</taxon>
        <taxon>Streptomyces</taxon>
    </lineage>
</organism>